<keyword evidence="8" id="KW-1185">Reference proteome</keyword>
<keyword evidence="3 4" id="KW-0539">Nucleus</keyword>
<dbReference type="GO" id="GO:0005654">
    <property type="term" value="C:nucleoplasm"/>
    <property type="evidence" value="ECO:0007669"/>
    <property type="project" value="UniProtKB-SubCell"/>
</dbReference>
<dbReference type="PROSITE" id="PS50172">
    <property type="entry name" value="BRCT"/>
    <property type="match status" value="1"/>
</dbReference>
<keyword evidence="1 4" id="KW-0690">Ribosome biogenesis</keyword>
<dbReference type="HAMAP" id="MF_03028">
    <property type="entry name" value="Pescadillo"/>
    <property type="match status" value="1"/>
</dbReference>
<dbReference type="Pfam" id="PF06732">
    <property type="entry name" value="Pescadillo_N"/>
    <property type="match status" value="1"/>
</dbReference>
<sequence length="693" mass="77283">MGRIKKKGTAGQAKNFITRTQAVRKLQVSLPDFRRLCIYKGIYPREPRSKKKASKSSTPSTTFYYSRDINYLLHEPLLAKFRDHKALGKKISRHLGRGEVGDAARLERRGATKLSLDHIIKERYPTFVDALRDLDDALSLLFLFANLPSTSTVPPKTMALCQRLCLEFEHYLITTNSLRKSFLSIKGIYYQATIQGQDILWLVPYRFVQRVTGDVDFRIMGTFVEFYTTLLGFVNFRLYTSIGLIYPPRFNAKSDEQSGELGAFTLEGRGIEEPRQIESVNEHANGEDNGAMEPKKSIEEIQKQIAAIEEGSNTEQNISQGQDQYQAPDQEIIDAIDTFETTGDDADVLPQPQAGGIEAQSLFAPFTFFLSRETPRQPLEFILRAFGCKRIGFDAILGDGAFTNNEADPTITHQIVDRPPMASLPEEQQVSENSSDPSSTTVVKPGHRVPGRTYIQPQWVWDCINEVKLLRPDLYGPGATLPPHLSPWVKPTKGAYNPSAPLAEQEREGEAEEAEGLSDDEEDEEAPEDEEKSDDAAEDGVIILPSASTPAIANLRDDHGMTIAGSESGSDPTSEADSFAGFDSAPESDAEPALTQHQRELEAEAAGLTFSETLTKANGQPVKGILKASKGDEARKRAAKKRREEEEELERRKMMMGRKKRKMLDKMLHSNKQKEGEAGALRAKRRKIEAKKA</sequence>
<comment type="subcellular location">
    <subcellularLocation>
        <location evidence="4">Nucleus</location>
        <location evidence="4">Nucleolus</location>
    </subcellularLocation>
    <subcellularLocation>
        <location evidence="4">Nucleus</location>
        <location evidence="4">Nucleoplasm</location>
    </subcellularLocation>
</comment>
<dbReference type="GO" id="GO:0003723">
    <property type="term" value="F:RNA binding"/>
    <property type="evidence" value="ECO:0007669"/>
    <property type="project" value="TreeGrafter"/>
</dbReference>
<dbReference type="InterPro" id="IPR036420">
    <property type="entry name" value="BRCT_dom_sf"/>
</dbReference>
<dbReference type="GO" id="GO:0030687">
    <property type="term" value="C:preribosome, large subunit precursor"/>
    <property type="evidence" value="ECO:0007669"/>
    <property type="project" value="UniProtKB-UniRule"/>
</dbReference>
<dbReference type="EMBL" id="CAJPDR010000308">
    <property type="protein sequence ID" value="CAF9931513.1"/>
    <property type="molecule type" value="Genomic_DNA"/>
</dbReference>
<dbReference type="GO" id="GO:0000463">
    <property type="term" value="P:maturation of LSU-rRNA from tricistronic rRNA transcript (SSU-rRNA, 5.8S rRNA, LSU-rRNA)"/>
    <property type="evidence" value="ECO:0007669"/>
    <property type="project" value="UniProtKB-UniRule"/>
</dbReference>
<evidence type="ECO:0000259" key="6">
    <source>
        <dbReference type="PROSITE" id="PS50172"/>
    </source>
</evidence>
<evidence type="ECO:0000313" key="8">
    <source>
        <dbReference type="Proteomes" id="UP000664203"/>
    </source>
</evidence>
<dbReference type="SUPFAM" id="SSF52113">
    <property type="entry name" value="BRCT domain"/>
    <property type="match status" value="1"/>
</dbReference>
<evidence type="ECO:0000256" key="1">
    <source>
        <dbReference type="ARBA" id="ARBA00022517"/>
    </source>
</evidence>
<reference evidence="7" key="1">
    <citation type="submission" date="2021-03" db="EMBL/GenBank/DDBJ databases">
        <authorList>
            <person name="Tagirdzhanova G."/>
        </authorList>
    </citation>
    <scope>NUCLEOTIDE SEQUENCE</scope>
</reference>
<comment type="caution">
    <text evidence="7">The sequence shown here is derived from an EMBL/GenBank/DDBJ whole genome shotgun (WGS) entry which is preliminary data.</text>
</comment>
<organism evidence="7 8">
    <name type="scientific">Alectoria fallacina</name>
    <dbReference type="NCBI Taxonomy" id="1903189"/>
    <lineage>
        <taxon>Eukaryota</taxon>
        <taxon>Fungi</taxon>
        <taxon>Dikarya</taxon>
        <taxon>Ascomycota</taxon>
        <taxon>Pezizomycotina</taxon>
        <taxon>Lecanoromycetes</taxon>
        <taxon>OSLEUM clade</taxon>
        <taxon>Lecanoromycetidae</taxon>
        <taxon>Lecanorales</taxon>
        <taxon>Lecanorineae</taxon>
        <taxon>Parmeliaceae</taxon>
        <taxon>Alectoria</taxon>
    </lineage>
</organism>
<dbReference type="PANTHER" id="PTHR12221">
    <property type="entry name" value="PESCADILLO - RELATED"/>
    <property type="match status" value="1"/>
</dbReference>
<feature type="region of interest" description="Disordered" evidence="5">
    <location>
        <begin position="425"/>
        <end position="449"/>
    </location>
</feature>
<dbReference type="Proteomes" id="UP000664203">
    <property type="component" value="Unassembled WGS sequence"/>
</dbReference>
<feature type="compositionally biased region" description="Basic and acidic residues" evidence="5">
    <location>
        <begin position="664"/>
        <end position="677"/>
    </location>
</feature>
<feature type="domain" description="BRCT" evidence="6">
    <location>
        <begin position="358"/>
        <end position="477"/>
    </location>
</feature>
<dbReference type="GO" id="GO:0043021">
    <property type="term" value="F:ribonucleoprotein complex binding"/>
    <property type="evidence" value="ECO:0007669"/>
    <property type="project" value="UniProtKB-UniRule"/>
</dbReference>
<accession>A0A8H3G1M9</accession>
<keyword evidence="2 4" id="KW-0698">rRNA processing</keyword>
<evidence type="ECO:0000256" key="2">
    <source>
        <dbReference type="ARBA" id="ARBA00022552"/>
    </source>
</evidence>
<comment type="similarity">
    <text evidence="4">Belongs to the pescadillo family.</text>
</comment>
<dbReference type="AlphaFoldDB" id="A0A8H3G1M9"/>
<feature type="region of interest" description="Disordered" evidence="5">
    <location>
        <begin position="484"/>
        <end position="693"/>
    </location>
</feature>
<dbReference type="InterPro" id="IPR001357">
    <property type="entry name" value="BRCT_dom"/>
</dbReference>
<gene>
    <name evidence="4 7" type="primary">NOP7</name>
    <name evidence="7" type="ORF">ALECFALPRED_005025</name>
</gene>
<dbReference type="CDD" id="cd17709">
    <property type="entry name" value="BRCT_pescadillo_like"/>
    <property type="match status" value="1"/>
</dbReference>
<comment type="function">
    <text evidence="4">Component of the NOP7 complex, which is required for maturation of the 25S and 5.8S ribosomal RNAs and formation of the 60S ribosome.</text>
</comment>
<proteinExistence type="inferred from homology"/>
<feature type="compositionally biased region" description="Basic residues" evidence="5">
    <location>
        <begin position="682"/>
        <end position="693"/>
    </location>
</feature>
<evidence type="ECO:0000256" key="3">
    <source>
        <dbReference type="ARBA" id="ARBA00023242"/>
    </source>
</evidence>
<dbReference type="Gene3D" id="3.40.50.10190">
    <property type="entry name" value="BRCT domain"/>
    <property type="match status" value="1"/>
</dbReference>
<dbReference type="GO" id="GO:0070545">
    <property type="term" value="C:PeBoW complex"/>
    <property type="evidence" value="ECO:0007669"/>
    <property type="project" value="TreeGrafter"/>
</dbReference>
<protein>
    <recommendedName>
        <fullName evidence="4">Pescadillo homolog</fullName>
    </recommendedName>
    <alternativeName>
        <fullName evidence="4">Nucleolar protein 7 homolog</fullName>
    </alternativeName>
</protein>
<comment type="subunit">
    <text evidence="4">Component of the NOP7 complex, composed of ERB1, NOP7 and YTM1. Within the NOP7 complex ERB1 appears to interact directly with NOP7 and YTM1. The NOP7 complex also associates with the 66S pre-ribosome.</text>
</comment>
<feature type="compositionally biased region" description="Basic residues" evidence="5">
    <location>
        <begin position="654"/>
        <end position="663"/>
    </location>
</feature>
<evidence type="ECO:0000256" key="4">
    <source>
        <dbReference type="HAMAP-Rule" id="MF_03028"/>
    </source>
</evidence>
<dbReference type="OrthoDB" id="10264910at2759"/>
<feature type="compositionally biased region" description="Polar residues" evidence="5">
    <location>
        <begin position="426"/>
        <end position="442"/>
    </location>
</feature>
<feature type="compositionally biased region" description="Acidic residues" evidence="5">
    <location>
        <begin position="507"/>
        <end position="538"/>
    </location>
</feature>
<dbReference type="InterPro" id="IPR010613">
    <property type="entry name" value="PES"/>
</dbReference>
<feature type="compositionally biased region" description="Polar residues" evidence="5">
    <location>
        <begin position="565"/>
        <end position="576"/>
    </location>
</feature>
<dbReference type="GO" id="GO:0000466">
    <property type="term" value="P:maturation of 5.8S rRNA from tricistronic rRNA transcript (SSU-rRNA, 5.8S rRNA, LSU-rRNA)"/>
    <property type="evidence" value="ECO:0007669"/>
    <property type="project" value="UniProtKB-UniRule"/>
</dbReference>
<dbReference type="PANTHER" id="PTHR12221:SF6">
    <property type="entry name" value="PESCADILLO HOMOLOG"/>
    <property type="match status" value="1"/>
</dbReference>
<evidence type="ECO:0000313" key="7">
    <source>
        <dbReference type="EMBL" id="CAF9931513.1"/>
    </source>
</evidence>
<name>A0A8H3G1M9_9LECA</name>
<evidence type="ECO:0000256" key="5">
    <source>
        <dbReference type="SAM" id="MobiDB-lite"/>
    </source>
</evidence>